<comment type="caution">
    <text evidence="1">The sequence shown here is derived from an EMBL/GenBank/DDBJ whole genome shotgun (WGS) entry which is preliminary data.</text>
</comment>
<proteinExistence type="predicted"/>
<evidence type="ECO:0000313" key="1">
    <source>
        <dbReference type="EMBL" id="KAK3062252.1"/>
    </source>
</evidence>
<keyword evidence="2" id="KW-1185">Reference proteome</keyword>
<dbReference type="Proteomes" id="UP001186974">
    <property type="component" value="Unassembled WGS sequence"/>
</dbReference>
<name>A0ACC3D5P6_9PEZI</name>
<gene>
    <name evidence="1" type="ORF">LTS18_004516</name>
</gene>
<evidence type="ECO:0000313" key="2">
    <source>
        <dbReference type="Proteomes" id="UP001186974"/>
    </source>
</evidence>
<sequence>MEPVEQLLQSLDAPFEQGSSSTTASHKRPRASDFFTMAAAPTVDHAPPAPSPSTTRAKTQTLNNHHDDETDDDNNNEDHDSKSVAAAAADAVAVVPFSSMPDRPEEPVHHVIKQGLTTISIDDFLAANAAVLEALPSRSASAPTSLASTSASASASALASTSTFKPLKRLTAASPAAAATAGSVPAVVAKTYTSDHIIRLNQLCQARGLVPPAYEFEEVLPQRFGARLRFGMGEGEEVVSLQEGEKDGEDGQEEGGEGKGEKRRLLLFASKKDAKAAVAEKGLKMLLAGMAGGGGSALSAGVSGAVRQEAAEMEKENWVGLLLEYTNAAGVPAPLYGEFALGQRFGCTVSVDTANMGEGVDEDVNMGSRQEQAQTTTKRFGSKETLHSSKKAAQRAAAREAVLWLRAKGEMPDSGPPKKKKQKVTGRAITALPSQQEADAKKEKSYGQRVNELCVELGLGMPEYRFSADARAAGFLSGGAWFLQSPLVPSPVGEVRNVVGRKKAREECAKGLVRFLEELRAERLRTIGD</sequence>
<organism evidence="1 2">
    <name type="scientific">Coniosporium uncinatum</name>
    <dbReference type="NCBI Taxonomy" id="93489"/>
    <lineage>
        <taxon>Eukaryota</taxon>
        <taxon>Fungi</taxon>
        <taxon>Dikarya</taxon>
        <taxon>Ascomycota</taxon>
        <taxon>Pezizomycotina</taxon>
        <taxon>Dothideomycetes</taxon>
        <taxon>Dothideomycetes incertae sedis</taxon>
        <taxon>Coniosporium</taxon>
    </lineage>
</organism>
<reference evidence="1" key="1">
    <citation type="submission" date="2024-09" db="EMBL/GenBank/DDBJ databases">
        <title>Black Yeasts Isolated from many extreme environments.</title>
        <authorList>
            <person name="Coleine C."/>
            <person name="Stajich J.E."/>
            <person name="Selbmann L."/>
        </authorList>
    </citation>
    <scope>NUCLEOTIDE SEQUENCE</scope>
    <source>
        <strain evidence="1">CCFEE 5737</strain>
    </source>
</reference>
<dbReference type="EMBL" id="JAWDJW010007390">
    <property type="protein sequence ID" value="KAK3062252.1"/>
    <property type="molecule type" value="Genomic_DNA"/>
</dbReference>
<protein>
    <submittedName>
        <fullName evidence="1">Uncharacterized protein</fullName>
    </submittedName>
</protein>
<accession>A0ACC3D5P6</accession>